<dbReference type="AlphaFoldDB" id="A0A1M6LJ34"/>
<evidence type="ECO:0000313" key="3">
    <source>
        <dbReference type="EMBL" id="SHJ71206.1"/>
    </source>
</evidence>
<protein>
    <submittedName>
        <fullName evidence="3">Peptidase family M23</fullName>
    </submittedName>
</protein>
<dbReference type="PANTHER" id="PTHR21666:SF268">
    <property type="entry name" value="PEPTIDASE M23 DOMAIN-CONTAINING PROTEIN"/>
    <property type="match status" value="1"/>
</dbReference>
<gene>
    <name evidence="3" type="ORF">SAMN02745912_00826</name>
</gene>
<sequence length="317" mass="36662">MTSRRKNLMKARLKSMLVRRRKRVIGLKVIIILFLIILIPIIVTSIMTIIMQDLDKDEIKSQRELRIPYEYLKKAYIKANKEDISFSKLLTYSANEANFTTAGYTDKALHRAVILVKKNEGMTKPQKALYDIYSKVFDDLRVGPIPEKKEIYKWNKENKKWKKEEEKQYSYTSVDDFGAVRTYGGERSHEGNDLIADMGTPIVTMTDGEITRLGWNEYGGQRIGITSSKGTYFYYAHMDRYEDGIIKGKRVKAGDVIGYIGNTGYGLPGTRGKLIPHLHVQIGFKMGRFTKGYTWFNPYDIVKFLDDYRITVVEKNI</sequence>
<dbReference type="InterPro" id="IPR050570">
    <property type="entry name" value="Cell_wall_metabolism_enzyme"/>
</dbReference>
<name>A0A1M6LJ34_PARC5</name>
<dbReference type="STRING" id="1121301.SAMN02745912_00826"/>
<reference evidence="3 4" key="1">
    <citation type="submission" date="2016-11" db="EMBL/GenBank/DDBJ databases">
        <authorList>
            <person name="Jaros S."/>
            <person name="Januszkiewicz K."/>
            <person name="Wedrychowicz H."/>
        </authorList>
    </citation>
    <scope>NUCLEOTIDE SEQUENCE [LARGE SCALE GENOMIC DNA]</scope>
    <source>
        <strain evidence="3 4">DSM 15212</strain>
    </source>
</reference>
<proteinExistence type="predicted"/>
<dbReference type="EMBL" id="FRAG01000006">
    <property type="protein sequence ID" value="SHJ71206.1"/>
    <property type="molecule type" value="Genomic_DNA"/>
</dbReference>
<evidence type="ECO:0000259" key="2">
    <source>
        <dbReference type="Pfam" id="PF01551"/>
    </source>
</evidence>
<dbReference type="CDD" id="cd12797">
    <property type="entry name" value="M23_peptidase"/>
    <property type="match status" value="1"/>
</dbReference>
<keyword evidence="4" id="KW-1185">Reference proteome</keyword>
<dbReference type="InterPro" id="IPR011055">
    <property type="entry name" value="Dup_hybrid_motif"/>
</dbReference>
<dbReference type="Proteomes" id="UP000184465">
    <property type="component" value="Unassembled WGS sequence"/>
</dbReference>
<keyword evidence="1" id="KW-0812">Transmembrane</keyword>
<dbReference type="Gene3D" id="2.70.70.10">
    <property type="entry name" value="Glucose Permease (Domain IIA)"/>
    <property type="match status" value="1"/>
</dbReference>
<dbReference type="PANTHER" id="PTHR21666">
    <property type="entry name" value="PEPTIDASE-RELATED"/>
    <property type="match status" value="1"/>
</dbReference>
<keyword evidence="1" id="KW-1133">Transmembrane helix</keyword>
<dbReference type="InterPro" id="IPR016047">
    <property type="entry name" value="M23ase_b-sheet_dom"/>
</dbReference>
<dbReference type="Pfam" id="PF01551">
    <property type="entry name" value="Peptidase_M23"/>
    <property type="match status" value="1"/>
</dbReference>
<feature type="transmembrane region" description="Helical" evidence="1">
    <location>
        <begin position="25"/>
        <end position="51"/>
    </location>
</feature>
<feature type="domain" description="M23ase beta-sheet core" evidence="2">
    <location>
        <begin position="188"/>
        <end position="282"/>
    </location>
</feature>
<accession>A0A1M6LJ34</accession>
<keyword evidence="1" id="KW-0472">Membrane</keyword>
<dbReference type="RefSeq" id="WP_073147261.1">
    <property type="nucleotide sequence ID" value="NZ_FRAG01000006.1"/>
</dbReference>
<evidence type="ECO:0000313" key="4">
    <source>
        <dbReference type="Proteomes" id="UP000184465"/>
    </source>
</evidence>
<dbReference type="SUPFAM" id="SSF51261">
    <property type="entry name" value="Duplicated hybrid motif"/>
    <property type="match status" value="1"/>
</dbReference>
<dbReference type="GO" id="GO:0004222">
    <property type="term" value="F:metalloendopeptidase activity"/>
    <property type="evidence" value="ECO:0007669"/>
    <property type="project" value="TreeGrafter"/>
</dbReference>
<evidence type="ECO:0000256" key="1">
    <source>
        <dbReference type="SAM" id="Phobius"/>
    </source>
</evidence>
<organism evidence="3 4">
    <name type="scientific">Paramaledivibacter caminithermalis (strain DSM 15212 / CIP 107654 / DViRD3)</name>
    <name type="common">Clostridium caminithermale</name>
    <dbReference type="NCBI Taxonomy" id="1121301"/>
    <lineage>
        <taxon>Bacteria</taxon>
        <taxon>Bacillati</taxon>
        <taxon>Bacillota</taxon>
        <taxon>Clostridia</taxon>
        <taxon>Peptostreptococcales</taxon>
        <taxon>Caminicellaceae</taxon>
        <taxon>Paramaledivibacter</taxon>
    </lineage>
</organism>